<dbReference type="OrthoDB" id="420076at2759"/>
<proteinExistence type="predicted"/>
<evidence type="ECO:0000313" key="2">
    <source>
        <dbReference type="Proteomes" id="UP000812287"/>
    </source>
</evidence>
<name>A0A9P7VEV6_9AGAR</name>
<protein>
    <submittedName>
        <fullName evidence="1">Uncharacterized protein</fullName>
    </submittedName>
</protein>
<sequence length="194" mass="21773">MCTLKEYLSITMMHLSKEKDDIIENSQLLGAVLYIRGLGDYSLKFPSEFSTELFFKLLRGQQLQCYQDGIQYCNVMPPTHFIDLTELQLHKSTLVLYTHGVDAIVDGEATVSQRVKKLDGPDPSIIVGRLIGSQRLNHSVEVSWIGSDGNWAVELLGNLVAGTSVELFAKFLGPAEHGQRDDMMILQYELVPRI</sequence>
<gene>
    <name evidence="1" type="ORF">BT62DRAFT_1055213</name>
</gene>
<dbReference type="Gene3D" id="3.60.40.10">
    <property type="entry name" value="PPM-type phosphatase domain"/>
    <property type="match status" value="1"/>
</dbReference>
<dbReference type="RefSeq" id="XP_043033151.1">
    <property type="nucleotide sequence ID" value="XM_043178559.1"/>
</dbReference>
<evidence type="ECO:0000313" key="1">
    <source>
        <dbReference type="EMBL" id="KAG7439651.1"/>
    </source>
</evidence>
<accession>A0A9P7VEV6</accession>
<dbReference type="GeneID" id="66100851"/>
<dbReference type="AlphaFoldDB" id="A0A9P7VEV6"/>
<dbReference type="Proteomes" id="UP000812287">
    <property type="component" value="Unassembled WGS sequence"/>
</dbReference>
<reference evidence="1" key="1">
    <citation type="submission" date="2020-11" db="EMBL/GenBank/DDBJ databases">
        <title>Adaptations for nitrogen fixation in a non-lichenized fungal sporocarp promotes dispersal by wood-feeding termites.</title>
        <authorList>
            <consortium name="DOE Joint Genome Institute"/>
            <person name="Koch R.A."/>
            <person name="Yoon G."/>
            <person name="Arayal U."/>
            <person name="Lail K."/>
            <person name="Amirebrahimi M."/>
            <person name="Labutti K."/>
            <person name="Lipzen A."/>
            <person name="Riley R."/>
            <person name="Barry K."/>
            <person name="Henrissat B."/>
            <person name="Grigoriev I.V."/>
            <person name="Herr J.R."/>
            <person name="Aime M.C."/>
        </authorList>
    </citation>
    <scope>NUCLEOTIDE SEQUENCE</scope>
    <source>
        <strain evidence="1">MCA 3950</strain>
    </source>
</reference>
<comment type="caution">
    <text evidence="1">The sequence shown here is derived from an EMBL/GenBank/DDBJ whole genome shotgun (WGS) entry which is preliminary data.</text>
</comment>
<organism evidence="1 2">
    <name type="scientific">Guyanagaster necrorhizus</name>
    <dbReference type="NCBI Taxonomy" id="856835"/>
    <lineage>
        <taxon>Eukaryota</taxon>
        <taxon>Fungi</taxon>
        <taxon>Dikarya</taxon>
        <taxon>Basidiomycota</taxon>
        <taxon>Agaricomycotina</taxon>
        <taxon>Agaricomycetes</taxon>
        <taxon>Agaricomycetidae</taxon>
        <taxon>Agaricales</taxon>
        <taxon>Marasmiineae</taxon>
        <taxon>Physalacriaceae</taxon>
        <taxon>Guyanagaster</taxon>
    </lineage>
</organism>
<dbReference type="EMBL" id="MU250587">
    <property type="protein sequence ID" value="KAG7439651.1"/>
    <property type="molecule type" value="Genomic_DNA"/>
</dbReference>
<dbReference type="InterPro" id="IPR036457">
    <property type="entry name" value="PPM-type-like_dom_sf"/>
</dbReference>
<keyword evidence="2" id="KW-1185">Reference proteome</keyword>